<dbReference type="InterPro" id="IPR036282">
    <property type="entry name" value="Glutathione-S-Trfase_C_sf"/>
</dbReference>
<dbReference type="AlphaFoldDB" id="A0A8K1FFY0"/>
<dbReference type="InterPro" id="IPR016639">
    <property type="entry name" value="GST_Omega/GSH"/>
</dbReference>
<dbReference type="InterPro" id="IPR010987">
    <property type="entry name" value="Glutathione-S-Trfase_C-like"/>
</dbReference>
<feature type="domain" description="GST C-terminal" evidence="3">
    <location>
        <begin position="165"/>
        <end position="293"/>
    </location>
</feature>
<dbReference type="InterPro" id="IPR004045">
    <property type="entry name" value="Glutathione_S-Trfase_N"/>
</dbReference>
<evidence type="ECO:0000313" key="4">
    <source>
        <dbReference type="EMBL" id="TMW58127.1"/>
    </source>
</evidence>
<dbReference type="EMBL" id="SPLM01000112">
    <property type="protein sequence ID" value="TMW58127.1"/>
    <property type="molecule type" value="Genomic_DNA"/>
</dbReference>
<keyword evidence="5" id="KW-1185">Reference proteome</keyword>
<feature type="binding site" evidence="2">
    <location>
        <begin position="141"/>
        <end position="142"/>
    </location>
    <ligand>
        <name>glutathione</name>
        <dbReference type="ChEBI" id="CHEBI:57925"/>
    </ligand>
</feature>
<protein>
    <recommendedName>
        <fullName evidence="3">GST C-terminal domain-containing protein</fullName>
    </recommendedName>
</protein>
<name>A0A8K1FFY0_PYTOL</name>
<feature type="binding site" evidence="2">
    <location>
        <begin position="123"/>
        <end position="126"/>
    </location>
    <ligand>
        <name>glutathione</name>
        <dbReference type="ChEBI" id="CHEBI:57925"/>
    </ligand>
</feature>
<dbReference type="OrthoDB" id="2309723at2759"/>
<dbReference type="GO" id="GO:0004364">
    <property type="term" value="F:glutathione transferase activity"/>
    <property type="evidence" value="ECO:0007669"/>
    <property type="project" value="InterPro"/>
</dbReference>
<comment type="caution">
    <text evidence="4">The sequence shown here is derived from an EMBL/GenBank/DDBJ whole genome shotgun (WGS) entry which is preliminary data.</text>
</comment>
<evidence type="ECO:0000313" key="5">
    <source>
        <dbReference type="Proteomes" id="UP000794436"/>
    </source>
</evidence>
<dbReference type="FunFam" id="3.40.30.10:FF:000296">
    <property type="entry name" value="Glutathione S-transferase"/>
    <property type="match status" value="1"/>
</dbReference>
<dbReference type="SUPFAM" id="SSF52833">
    <property type="entry name" value="Thioredoxin-like"/>
    <property type="match status" value="1"/>
</dbReference>
<proteinExistence type="predicted"/>
<dbReference type="PANTHER" id="PTHR32419">
    <property type="entry name" value="GLUTATHIONYL-HYDROQUINONE REDUCTASE"/>
    <property type="match status" value="1"/>
</dbReference>
<evidence type="ECO:0000256" key="1">
    <source>
        <dbReference type="PIRSR" id="PIRSR015753-1"/>
    </source>
</evidence>
<dbReference type="Gene3D" id="1.20.1050.10">
    <property type="match status" value="1"/>
</dbReference>
<feature type="binding site" evidence="2">
    <location>
        <position position="74"/>
    </location>
    <ligand>
        <name>glutathione</name>
        <dbReference type="ChEBI" id="CHEBI:57925"/>
    </ligand>
</feature>
<dbReference type="Gene3D" id="3.40.30.10">
    <property type="entry name" value="Glutaredoxin"/>
    <property type="match status" value="1"/>
</dbReference>
<dbReference type="Pfam" id="PF13410">
    <property type="entry name" value="GST_C_2"/>
    <property type="match status" value="1"/>
</dbReference>
<dbReference type="InterPro" id="IPR036249">
    <property type="entry name" value="Thioredoxin-like_sf"/>
</dbReference>
<dbReference type="Proteomes" id="UP000794436">
    <property type="component" value="Unassembled WGS sequence"/>
</dbReference>
<feature type="active site" description="Nucleophile" evidence="1">
    <location>
        <position position="31"/>
    </location>
</feature>
<dbReference type="PIRSF" id="PIRSF015753">
    <property type="entry name" value="GST"/>
    <property type="match status" value="1"/>
</dbReference>
<evidence type="ECO:0000256" key="2">
    <source>
        <dbReference type="PIRSR" id="PIRSR015753-2"/>
    </source>
</evidence>
<gene>
    <name evidence="4" type="ORF">Poli38472_011715</name>
</gene>
<dbReference type="SUPFAM" id="SSF47616">
    <property type="entry name" value="GST C-terminal domain-like"/>
    <property type="match status" value="1"/>
</dbReference>
<dbReference type="Pfam" id="PF13409">
    <property type="entry name" value="GST_N_2"/>
    <property type="match status" value="1"/>
</dbReference>
<reference evidence="4" key="1">
    <citation type="submission" date="2019-03" db="EMBL/GenBank/DDBJ databases">
        <title>Long read genome sequence of the mycoparasitic Pythium oligandrum ATCC 38472 isolated from sugarbeet rhizosphere.</title>
        <authorList>
            <person name="Gaulin E."/>
        </authorList>
    </citation>
    <scope>NUCLEOTIDE SEQUENCE</scope>
    <source>
        <strain evidence="4">ATCC 38472_TT</strain>
    </source>
</reference>
<dbReference type="PROSITE" id="PS50405">
    <property type="entry name" value="GST_CTER"/>
    <property type="match status" value="1"/>
</dbReference>
<accession>A0A8K1FFY0</accession>
<dbReference type="PANTHER" id="PTHR32419:SF6">
    <property type="entry name" value="GLUTATHIONE S-TRANSFERASE OMEGA-LIKE 1-RELATED"/>
    <property type="match status" value="1"/>
</dbReference>
<sequence length="317" mass="36482">MTSLANFIQNKPDAEFPAEKGRYHLYVALPCPYACRAIMAINLKGLQDFIDVTVTHPTMLRTRPDDENDTHKGWAFFDPKTTPFATGPNGEQLSTEGCTPDPIHGAKYVRDLYERVTKDPKVRFSVPLLWDKKKDTIVSTESADMVRMFNEAFEDLNPSNIDLYPADKRKEIDELNDWLNDSVFSVIFKAAFAPNDEAREAAIKDLYAGLDRVEDILSKKRYIAGNTFTETDIRLFVVLIRFDFSFAKFFKFPKLIEEYPNTLNYLRDVYQLPGIKETVDWEHLKLNAVGSQFNRDNVVLENPTVDYSAPHDRARFQ</sequence>
<organism evidence="4 5">
    <name type="scientific">Pythium oligandrum</name>
    <name type="common">Mycoparasitic fungus</name>
    <dbReference type="NCBI Taxonomy" id="41045"/>
    <lineage>
        <taxon>Eukaryota</taxon>
        <taxon>Sar</taxon>
        <taxon>Stramenopiles</taxon>
        <taxon>Oomycota</taxon>
        <taxon>Peronosporomycetes</taxon>
        <taxon>Pythiales</taxon>
        <taxon>Pythiaceae</taxon>
        <taxon>Pythium</taxon>
    </lineage>
</organism>
<dbReference type="GO" id="GO:0005737">
    <property type="term" value="C:cytoplasm"/>
    <property type="evidence" value="ECO:0007669"/>
    <property type="project" value="TreeGrafter"/>
</dbReference>
<evidence type="ECO:0000259" key="3">
    <source>
        <dbReference type="PROSITE" id="PS50405"/>
    </source>
</evidence>